<dbReference type="GO" id="GO:0004825">
    <property type="term" value="F:methionine-tRNA ligase activity"/>
    <property type="evidence" value="ECO:0007669"/>
    <property type="project" value="UniProtKB-EC"/>
</dbReference>
<dbReference type="Gene3D" id="1.10.730.10">
    <property type="entry name" value="Isoleucyl-tRNA Synthetase, Domain 1"/>
    <property type="match status" value="1"/>
</dbReference>
<dbReference type="GO" id="GO:0005524">
    <property type="term" value="F:ATP binding"/>
    <property type="evidence" value="ECO:0007669"/>
    <property type="project" value="InterPro"/>
</dbReference>
<dbReference type="InterPro" id="IPR041872">
    <property type="entry name" value="Anticodon_Met"/>
</dbReference>
<dbReference type="EC" id="6.1.1.10" evidence="2"/>
<dbReference type="SUPFAM" id="SSF47323">
    <property type="entry name" value="Anticodon-binding domain of a subclass of class I aminoacyl-tRNA synthetases"/>
    <property type="match status" value="1"/>
</dbReference>
<dbReference type="EMBL" id="MLJW01002788">
    <property type="protein sequence ID" value="OIQ73659.1"/>
    <property type="molecule type" value="Genomic_DNA"/>
</dbReference>
<feature type="domain" description="Methionyl-tRNA synthetase anticodon-binding" evidence="1">
    <location>
        <begin position="1"/>
        <end position="80"/>
    </location>
</feature>
<name>A0A1J5Q859_9ZZZZ</name>
<organism evidence="2">
    <name type="scientific">mine drainage metagenome</name>
    <dbReference type="NCBI Taxonomy" id="410659"/>
    <lineage>
        <taxon>unclassified sequences</taxon>
        <taxon>metagenomes</taxon>
        <taxon>ecological metagenomes</taxon>
    </lineage>
</organism>
<sequence>MRISLNLVRIYAVLSQPFIPEAAASMMAGMRSDDWSWPTDVAQALEVLPVGHVFDVPEVLFRKITDEERAEWQQKFAGVRT</sequence>
<proteinExistence type="predicted"/>
<dbReference type="InterPro" id="IPR009080">
    <property type="entry name" value="tRNAsynth_Ia_anticodon-bd"/>
</dbReference>
<gene>
    <name evidence="2" type="primary">metG_16</name>
    <name evidence="2" type="ORF">GALL_446990</name>
</gene>
<evidence type="ECO:0000313" key="2">
    <source>
        <dbReference type="EMBL" id="OIQ73659.1"/>
    </source>
</evidence>
<dbReference type="AlphaFoldDB" id="A0A1J5Q859"/>
<reference evidence="2" key="1">
    <citation type="submission" date="2016-10" db="EMBL/GenBank/DDBJ databases">
        <title>Sequence of Gallionella enrichment culture.</title>
        <authorList>
            <person name="Poehlein A."/>
            <person name="Muehling M."/>
            <person name="Daniel R."/>
        </authorList>
    </citation>
    <scope>NUCLEOTIDE SEQUENCE</scope>
</reference>
<protein>
    <submittedName>
        <fullName evidence="2">Methionine--tRNA ligase</fullName>
        <ecNumber evidence="2">6.1.1.10</ecNumber>
    </submittedName>
</protein>
<accession>A0A1J5Q859</accession>
<comment type="caution">
    <text evidence="2">The sequence shown here is derived from an EMBL/GenBank/DDBJ whole genome shotgun (WGS) entry which is preliminary data.</text>
</comment>
<dbReference type="Pfam" id="PF19303">
    <property type="entry name" value="Anticodon_3"/>
    <property type="match status" value="1"/>
</dbReference>
<dbReference type="GO" id="GO:0006418">
    <property type="term" value="P:tRNA aminoacylation for protein translation"/>
    <property type="evidence" value="ECO:0007669"/>
    <property type="project" value="InterPro"/>
</dbReference>
<evidence type="ECO:0000259" key="1">
    <source>
        <dbReference type="Pfam" id="PF19303"/>
    </source>
</evidence>
<keyword evidence="2" id="KW-0436">Ligase</keyword>